<dbReference type="InterPro" id="IPR000917">
    <property type="entry name" value="Sulfatase_N"/>
</dbReference>
<evidence type="ECO:0000313" key="6">
    <source>
        <dbReference type="Proteomes" id="UP001229955"/>
    </source>
</evidence>
<keyword evidence="2" id="KW-1133">Transmembrane helix</keyword>
<dbReference type="PANTHER" id="PTHR42693:SF33">
    <property type="entry name" value="ARYLSULFATASE"/>
    <property type="match status" value="1"/>
</dbReference>
<protein>
    <submittedName>
        <fullName evidence="5">Sulfatase-like hydrolase/transferase</fullName>
    </submittedName>
</protein>
<evidence type="ECO:0000256" key="1">
    <source>
        <dbReference type="ARBA" id="ARBA00008779"/>
    </source>
</evidence>
<dbReference type="EMBL" id="CP130612">
    <property type="protein sequence ID" value="WKW11862.1"/>
    <property type="molecule type" value="Genomic_DNA"/>
</dbReference>
<dbReference type="Gene3D" id="3.40.720.10">
    <property type="entry name" value="Alkaline Phosphatase, subunit A"/>
    <property type="match status" value="1"/>
</dbReference>
<feature type="transmembrane region" description="Helical" evidence="2">
    <location>
        <begin position="118"/>
        <end position="137"/>
    </location>
</feature>
<feature type="domain" description="Sulfatase N-terminal" evidence="3">
    <location>
        <begin position="193"/>
        <end position="462"/>
    </location>
</feature>
<feature type="transmembrane region" description="Helical" evidence="2">
    <location>
        <begin position="81"/>
        <end position="98"/>
    </location>
</feature>
<keyword evidence="6" id="KW-1185">Reference proteome</keyword>
<dbReference type="Pfam" id="PF00884">
    <property type="entry name" value="Sulfatase"/>
    <property type="match status" value="1"/>
</dbReference>
<evidence type="ECO:0000313" key="4">
    <source>
        <dbReference type="EMBL" id="WKW11862.1"/>
    </source>
</evidence>
<keyword evidence="5" id="KW-0378">Hydrolase</keyword>
<feature type="transmembrane region" description="Helical" evidence="2">
    <location>
        <begin position="144"/>
        <end position="168"/>
    </location>
</feature>
<comment type="similarity">
    <text evidence="1">Belongs to the sulfatase family.</text>
</comment>
<keyword evidence="2" id="KW-0812">Transmembrane</keyword>
<organism evidence="5 6">
    <name type="scientific">Pseudogemmatithrix spongiicola</name>
    <dbReference type="NCBI Taxonomy" id="3062599"/>
    <lineage>
        <taxon>Bacteria</taxon>
        <taxon>Pseudomonadati</taxon>
        <taxon>Gemmatimonadota</taxon>
        <taxon>Gemmatimonadia</taxon>
        <taxon>Gemmatimonadales</taxon>
        <taxon>Gemmatimonadaceae</taxon>
        <taxon>Pseudogemmatithrix</taxon>
    </lineage>
</organism>
<dbReference type="Proteomes" id="UP001229955">
    <property type="component" value="Chromosome"/>
</dbReference>
<evidence type="ECO:0000259" key="3">
    <source>
        <dbReference type="Pfam" id="PF00884"/>
    </source>
</evidence>
<name>A0AA49Q773_9BACT</name>
<dbReference type="EMBL" id="CP130613">
    <property type="protein sequence ID" value="WKW14772.1"/>
    <property type="molecule type" value="Genomic_DNA"/>
</dbReference>
<accession>A0AA49Q4H4</accession>
<keyword evidence="2" id="KW-0472">Membrane</keyword>
<dbReference type="PANTHER" id="PTHR42693">
    <property type="entry name" value="ARYLSULFATASE FAMILY MEMBER"/>
    <property type="match status" value="1"/>
</dbReference>
<dbReference type="GO" id="GO:0004065">
    <property type="term" value="F:arylsulfatase activity"/>
    <property type="evidence" value="ECO:0007669"/>
    <property type="project" value="TreeGrafter"/>
</dbReference>
<dbReference type="RefSeq" id="WP_367887548.1">
    <property type="nucleotide sequence ID" value="NZ_CP130612.1"/>
</dbReference>
<proteinExistence type="inferred from homology"/>
<sequence>MNTPRLPLPRGRDLLIGLSLANLWFIRLWGEVLAVAGPDAYFSSIHNADIYALMLNVALLGGALAFGATWLRRRGAIGRRVMVTGFTVVLLAQLNHLGPELNPGVLSLVDLWKSGKHLDVILPLVVVVTLVTACVRWPQRALRLAVGFVLVLSPFVAVTFGRAALILLQVNPSEALASKAPSVDADVPRRAGPRVVLVVMDAMGRRHAIDARPDSIEMPALDRLRAEGLDATQVTQIGRQTKISVPGMLSGLEVEASEPEGADELILTLEDGRTVPWSETDNLIDEAQSLGGVGVIAGWYHPYCRIFEHSDACETYPARTVGSRARDTGFWRAVAEQQLALVPYLSLWLRQVEIVETQREDLAQAAVLGERGFVFLHVIAPHTPWIWDHEEQDYTLTEFSPDGMFFNLELADVMLGEIREAMERAGQWDSTAVIVTSDHVAQYRPRWIEEPEDTRVPFIVKLAGARGGLSYARALDGIVVHELASALLRDEIPDYASLVAWLDAHAAPRDSTQ</sequence>
<dbReference type="KEGG" id="pspc:Strain318_001130"/>
<dbReference type="AlphaFoldDB" id="A0AA49Q773"/>
<evidence type="ECO:0000313" key="5">
    <source>
        <dbReference type="EMBL" id="WKW14772.1"/>
    </source>
</evidence>
<accession>A0AA49Q773</accession>
<evidence type="ECO:0000256" key="2">
    <source>
        <dbReference type="SAM" id="Phobius"/>
    </source>
</evidence>
<feature type="transmembrane region" description="Helical" evidence="2">
    <location>
        <begin position="50"/>
        <end position="69"/>
    </location>
</feature>
<gene>
    <name evidence="4" type="ORF">Strain138_001130</name>
    <name evidence="5" type="ORF">Strain318_001130</name>
</gene>
<feature type="transmembrane region" description="Helical" evidence="2">
    <location>
        <begin position="12"/>
        <end position="30"/>
    </location>
</feature>
<dbReference type="InterPro" id="IPR050738">
    <property type="entry name" value="Sulfatase"/>
</dbReference>
<reference evidence="5" key="1">
    <citation type="submission" date="2023-07" db="EMBL/GenBank/DDBJ databases">
        <authorList>
            <person name="Haufschild T."/>
            <person name="Kallscheuer N."/>
            <person name="Hammer J."/>
            <person name="Kohn T."/>
            <person name="Kabuu M."/>
            <person name="Jogler M."/>
            <person name="Wohfarth N."/>
            <person name="Heuer A."/>
            <person name="Rohde M."/>
            <person name="van Teeseling M.C.F."/>
            <person name="Jogler C."/>
        </authorList>
    </citation>
    <scope>NUCLEOTIDE SEQUENCE</scope>
    <source>
        <strain evidence="4">Strain 138</strain>
        <strain evidence="5">Strain 318</strain>
    </source>
</reference>
<dbReference type="SUPFAM" id="SSF53649">
    <property type="entry name" value="Alkaline phosphatase-like"/>
    <property type="match status" value="1"/>
</dbReference>
<dbReference type="InterPro" id="IPR017850">
    <property type="entry name" value="Alkaline_phosphatase_core_sf"/>
</dbReference>